<keyword evidence="1" id="KW-0732">Signal</keyword>
<reference evidence="3" key="1">
    <citation type="journal article" date="2019" name="Int. J. Syst. Evol. Microbiol.">
        <title>The Global Catalogue of Microorganisms (GCM) 10K type strain sequencing project: providing services to taxonomists for standard genome sequencing and annotation.</title>
        <authorList>
            <consortium name="The Broad Institute Genomics Platform"/>
            <consortium name="The Broad Institute Genome Sequencing Center for Infectious Disease"/>
            <person name="Wu L."/>
            <person name="Ma J."/>
        </authorList>
    </citation>
    <scope>NUCLEOTIDE SEQUENCE [LARGE SCALE GENOMIC DNA]</scope>
    <source>
        <strain evidence="3">JCM 12762</strain>
    </source>
</reference>
<sequence length="426" mass="45756">MLTRTPFRRATNRPARRQIIPALATLAVSALALTACTAPAASTEGPEFSDWAAVHEAAQGQTVKLWMWGGDDQGNAYVDDVLAPAAAEQGVTLERVPIADTKDALNRVFTELQAGRTTDGAVDLVWINGDNFRTGKQANAWLCDWTGLLPNMSAVSETDPLLTKDFGTPVDGCEAPWHKAQFSFVYNSATVPNPPTTIEGILDWAEANPGRFTYPAAPDFTGSAFLREVLYSVSGGHENVPSLYSDEAFAELSPALYERLDQLAPSLWRDGTTYPATSEQLTKLYADGEIDMMMTYGPATLTALVENGTLPETTRVLTVDDGTLGNASFFGIPSISGNIAGAMVVANEALSVEQQLAKADPAVWGQFTVLDVDALSAADRALFDALPRSPVVPSFDVLSRNANPELSAEWVPALDDGWRTRIAARQ</sequence>
<dbReference type="Gene3D" id="3.40.190.10">
    <property type="entry name" value="Periplasmic binding protein-like II"/>
    <property type="match status" value="2"/>
</dbReference>
<dbReference type="EMBL" id="BAAAKW010000017">
    <property type="protein sequence ID" value="GAA1212081.1"/>
    <property type="molecule type" value="Genomic_DNA"/>
</dbReference>
<proteinExistence type="predicted"/>
<name>A0ABP4G5B2_9MICO</name>
<evidence type="ECO:0000313" key="3">
    <source>
        <dbReference type="Proteomes" id="UP001500943"/>
    </source>
</evidence>
<evidence type="ECO:0000256" key="1">
    <source>
        <dbReference type="SAM" id="SignalP"/>
    </source>
</evidence>
<evidence type="ECO:0000313" key="2">
    <source>
        <dbReference type="EMBL" id="GAA1212081.1"/>
    </source>
</evidence>
<protein>
    <submittedName>
        <fullName evidence="2">ABC transporter substrate-binding protein</fullName>
    </submittedName>
</protein>
<dbReference type="InterPro" id="IPR027020">
    <property type="entry name" value="YnjB"/>
</dbReference>
<dbReference type="PANTHER" id="PTHR42779:SF1">
    <property type="entry name" value="PROTEIN YNJB"/>
    <property type="match status" value="1"/>
</dbReference>
<dbReference type="PANTHER" id="PTHR42779">
    <property type="entry name" value="PROTEIN YNJB"/>
    <property type="match status" value="1"/>
</dbReference>
<organism evidence="2 3">
    <name type="scientific">Rhodoglobus aureus</name>
    <dbReference type="NCBI Taxonomy" id="191497"/>
    <lineage>
        <taxon>Bacteria</taxon>
        <taxon>Bacillati</taxon>
        <taxon>Actinomycetota</taxon>
        <taxon>Actinomycetes</taxon>
        <taxon>Micrococcales</taxon>
        <taxon>Microbacteriaceae</taxon>
        <taxon>Rhodoglobus</taxon>
    </lineage>
</organism>
<dbReference type="Pfam" id="PF13416">
    <property type="entry name" value="SBP_bac_8"/>
    <property type="match status" value="1"/>
</dbReference>
<accession>A0ABP4G5B2</accession>
<dbReference type="NCBIfam" id="NF008633">
    <property type="entry name" value="PRK11622.1"/>
    <property type="match status" value="1"/>
</dbReference>
<keyword evidence="3" id="KW-1185">Reference proteome</keyword>
<feature type="signal peptide" evidence="1">
    <location>
        <begin position="1"/>
        <end position="40"/>
    </location>
</feature>
<comment type="caution">
    <text evidence="2">The sequence shown here is derived from an EMBL/GenBank/DDBJ whole genome shotgun (WGS) entry which is preliminary data.</text>
</comment>
<dbReference type="PIRSF" id="PIRSF029172">
    <property type="entry name" value="UCP029172_ABC_sbc_YnjB"/>
    <property type="match status" value="1"/>
</dbReference>
<dbReference type="SUPFAM" id="SSF53850">
    <property type="entry name" value="Periplasmic binding protein-like II"/>
    <property type="match status" value="1"/>
</dbReference>
<dbReference type="InterPro" id="IPR006059">
    <property type="entry name" value="SBP"/>
</dbReference>
<gene>
    <name evidence="2" type="ORF">GCM10009655_09120</name>
</gene>
<feature type="chain" id="PRO_5046341626" evidence="1">
    <location>
        <begin position="41"/>
        <end position="426"/>
    </location>
</feature>
<dbReference type="RefSeq" id="WP_343923591.1">
    <property type="nucleotide sequence ID" value="NZ_BAAAKW010000017.1"/>
</dbReference>
<dbReference type="Proteomes" id="UP001500943">
    <property type="component" value="Unassembled WGS sequence"/>
</dbReference>